<comment type="similarity">
    <text evidence="1 8">Belongs to the RdRP family.</text>
</comment>
<keyword evidence="4 8" id="KW-0548">Nucleotidyltransferase</keyword>
<dbReference type="GO" id="GO:0003723">
    <property type="term" value="F:RNA binding"/>
    <property type="evidence" value="ECO:0007669"/>
    <property type="project" value="UniProtKB-KW"/>
</dbReference>
<dbReference type="InterPro" id="IPR056654">
    <property type="entry name" value="DUF7752"/>
</dbReference>
<dbReference type="GO" id="GO:0031380">
    <property type="term" value="C:nuclear RNA-directed RNA polymerase complex"/>
    <property type="evidence" value="ECO:0007669"/>
    <property type="project" value="TreeGrafter"/>
</dbReference>
<evidence type="ECO:0000256" key="8">
    <source>
        <dbReference type="RuleBase" id="RU363098"/>
    </source>
</evidence>
<sequence>MFEAVDIELLHELIDVVVFSGKGDRPNSNEMSGANLDGDQFKVIWDPEFILHHNEKSFDYHFPSATEIPESFNDPNSDNTVSDLMIKSFKTFIMEDSIGAISNAHLANSDIYGIFSETCSKIAVKHDKAVNFQETGIIPDGLTRQWSEDGMQPPEKVERYPNFMPKIVASSYKSVRFLGGLHERLLEFKEILKHEKCDSDEIIVDPSFVVSDDQVYYDDALKLYNEYSILIQNLCESYGIQNDGELFSGHFIALKNRLFERDEDKMSFFNTEYIIEEQMANIFEQIRIKFFEKSGELERNTEIDDKNGLGIPRQAFSPICFAPTSELCKKASAFYRVAYERKNIYQFDIFCRNMDEAMHLRVSNDFVSLPSAQICHHNNGLRKLLFFIRKWGAKQRLDEICPKSLDALVILFGSGRFDVTSEPYITIPYYRDDPVDDLENKNGGLGRIFLNFIQGLLTQKFISSDVFSLLPFSKRVLPKHQCLMLHYKAIETVYPIAFNRIFHTLPAEMFVIEMPLESENYEELLKKLGEKCGCKYVTFKIKSEPRSKFRSNFVGFHLFYFFVGKKTFRVALQAVGTFWATWKFREILLPPPNMNEPNFEQRNALLGDEAYKRLQFFISEENSIDDIYPF</sequence>
<dbReference type="EC" id="2.7.7.48" evidence="8"/>
<evidence type="ECO:0000256" key="7">
    <source>
        <dbReference type="ARBA" id="ARBA00048744"/>
    </source>
</evidence>
<evidence type="ECO:0000313" key="14">
    <source>
        <dbReference type="WBParaSite" id="PSU_v2.g4698.t1"/>
    </source>
</evidence>
<organism evidence="13 14">
    <name type="scientific">Panagrolaimus superbus</name>
    <dbReference type="NCBI Taxonomy" id="310955"/>
    <lineage>
        <taxon>Eukaryota</taxon>
        <taxon>Metazoa</taxon>
        <taxon>Ecdysozoa</taxon>
        <taxon>Nematoda</taxon>
        <taxon>Chromadorea</taxon>
        <taxon>Rhabditida</taxon>
        <taxon>Tylenchina</taxon>
        <taxon>Panagrolaimomorpha</taxon>
        <taxon>Panagrolaimoidea</taxon>
        <taxon>Panagrolaimidae</taxon>
        <taxon>Panagrolaimus</taxon>
    </lineage>
</organism>
<evidence type="ECO:0000259" key="12">
    <source>
        <dbReference type="Pfam" id="PF26253"/>
    </source>
</evidence>
<dbReference type="PANTHER" id="PTHR23079:SF57">
    <property type="entry name" value="RNA-DIRECTED RNA POLYMERASE"/>
    <property type="match status" value="1"/>
</dbReference>
<evidence type="ECO:0000313" key="13">
    <source>
        <dbReference type="Proteomes" id="UP000887577"/>
    </source>
</evidence>
<evidence type="ECO:0000256" key="3">
    <source>
        <dbReference type="ARBA" id="ARBA00022679"/>
    </source>
</evidence>
<feature type="domain" description="RDRP C-terminal head" evidence="12">
    <location>
        <begin position="211"/>
        <end position="342"/>
    </location>
</feature>
<evidence type="ECO:0000256" key="2">
    <source>
        <dbReference type="ARBA" id="ARBA00022484"/>
    </source>
</evidence>
<keyword evidence="5 8" id="KW-0694">RNA-binding</keyword>
<feature type="domain" description="DUF7636" evidence="10">
    <location>
        <begin position="506"/>
        <end position="616"/>
    </location>
</feature>
<dbReference type="GO" id="GO:0030422">
    <property type="term" value="P:siRNA processing"/>
    <property type="evidence" value="ECO:0007669"/>
    <property type="project" value="TreeGrafter"/>
</dbReference>
<dbReference type="Pfam" id="PF24642">
    <property type="entry name" value="DUF7636"/>
    <property type="match status" value="1"/>
</dbReference>
<evidence type="ECO:0000256" key="5">
    <source>
        <dbReference type="ARBA" id="ARBA00022884"/>
    </source>
</evidence>
<accession>A0A914YX60</accession>
<reference evidence="14" key="1">
    <citation type="submission" date="2022-11" db="UniProtKB">
        <authorList>
            <consortium name="WormBaseParasite"/>
        </authorList>
    </citation>
    <scope>IDENTIFICATION</scope>
</reference>
<dbReference type="AlphaFoldDB" id="A0A914YX60"/>
<dbReference type="GO" id="GO:0003968">
    <property type="term" value="F:RNA-directed RNA polymerase activity"/>
    <property type="evidence" value="ECO:0007669"/>
    <property type="project" value="UniProtKB-KW"/>
</dbReference>
<keyword evidence="2 8" id="KW-0696">RNA-directed RNA polymerase</keyword>
<protein>
    <recommendedName>
        <fullName evidence="8">RNA-dependent RNA polymerase</fullName>
        <ecNumber evidence="8">2.7.7.48</ecNumber>
    </recommendedName>
</protein>
<dbReference type="Pfam" id="PF26253">
    <property type="entry name" value="RdRP_head"/>
    <property type="match status" value="1"/>
</dbReference>
<proteinExistence type="inferred from homology"/>
<dbReference type="Pfam" id="PF24934">
    <property type="entry name" value="DUF7752"/>
    <property type="match status" value="1"/>
</dbReference>
<evidence type="ECO:0000259" key="9">
    <source>
        <dbReference type="Pfam" id="PF05183"/>
    </source>
</evidence>
<keyword evidence="13" id="KW-1185">Reference proteome</keyword>
<evidence type="ECO:0000256" key="6">
    <source>
        <dbReference type="ARBA" id="ARBA00023158"/>
    </source>
</evidence>
<comment type="catalytic activity">
    <reaction evidence="7 8">
        <text>RNA(n) + a ribonucleoside 5'-triphosphate = RNA(n+1) + diphosphate</text>
        <dbReference type="Rhea" id="RHEA:21248"/>
        <dbReference type="Rhea" id="RHEA-COMP:14527"/>
        <dbReference type="Rhea" id="RHEA-COMP:17342"/>
        <dbReference type="ChEBI" id="CHEBI:33019"/>
        <dbReference type="ChEBI" id="CHEBI:61557"/>
        <dbReference type="ChEBI" id="CHEBI:140395"/>
        <dbReference type="EC" id="2.7.7.48"/>
    </reaction>
</comment>
<feature type="domain" description="DUF7752" evidence="11">
    <location>
        <begin position="375"/>
        <end position="468"/>
    </location>
</feature>
<dbReference type="InterPro" id="IPR056053">
    <property type="entry name" value="DUF7636"/>
</dbReference>
<dbReference type="WBParaSite" id="PSU_v2.g4698.t1">
    <property type="protein sequence ID" value="PSU_v2.g4698.t1"/>
    <property type="gene ID" value="PSU_v2.g4698"/>
</dbReference>
<dbReference type="Proteomes" id="UP000887577">
    <property type="component" value="Unplaced"/>
</dbReference>
<dbReference type="Pfam" id="PF05183">
    <property type="entry name" value="RdRP"/>
    <property type="match status" value="1"/>
</dbReference>
<dbReference type="InterPro" id="IPR058752">
    <property type="entry name" value="RDRP_C_head"/>
</dbReference>
<dbReference type="InterPro" id="IPR057596">
    <property type="entry name" value="RDRP_core"/>
</dbReference>
<feature type="domain" description="RDRP core" evidence="9">
    <location>
        <begin position="2"/>
        <end position="182"/>
    </location>
</feature>
<evidence type="ECO:0000259" key="11">
    <source>
        <dbReference type="Pfam" id="PF24934"/>
    </source>
</evidence>
<dbReference type="InterPro" id="IPR007855">
    <property type="entry name" value="RDRP"/>
</dbReference>
<keyword evidence="3 8" id="KW-0808">Transferase</keyword>
<keyword evidence="6" id="KW-0943">RNA-mediated gene silencing</keyword>
<evidence type="ECO:0000259" key="10">
    <source>
        <dbReference type="Pfam" id="PF24642"/>
    </source>
</evidence>
<evidence type="ECO:0000256" key="1">
    <source>
        <dbReference type="ARBA" id="ARBA00005762"/>
    </source>
</evidence>
<name>A0A914YX60_9BILA</name>
<evidence type="ECO:0000256" key="4">
    <source>
        <dbReference type="ARBA" id="ARBA00022695"/>
    </source>
</evidence>
<dbReference type="PANTHER" id="PTHR23079">
    <property type="entry name" value="RNA-DEPENDENT RNA POLYMERASE"/>
    <property type="match status" value="1"/>
</dbReference>